<sequence>MQSYRRQYADHMRKNKSMSTLILVFHPHLQNGSRVNARLIAELKAQGEEDITIRDEYAEYPNFAVNVDHEHELLEAADSVILQFPFYWYSSPALLKEWEDRVITAGWAYGGSYALRGKELKLVVTTGSGAAKYQKDGEYGRTMDDLLSPFEVVAYKVGMEYAKPFLVQGTATITDDALDQAAADYVSAILD</sequence>
<protein>
    <submittedName>
        <fullName evidence="3">NAD(P)H oxidoreductase</fullName>
    </submittedName>
</protein>
<dbReference type="GO" id="GO:0009055">
    <property type="term" value="F:electron transfer activity"/>
    <property type="evidence" value="ECO:0007669"/>
    <property type="project" value="TreeGrafter"/>
</dbReference>
<reference evidence="3 4" key="1">
    <citation type="submission" date="2017-05" db="EMBL/GenBank/DDBJ databases">
        <title>Comparative genomics and methylome analysis of the gut commensal Bifidobacterium breve.</title>
        <authorList>
            <person name="Bottacini F."/>
            <person name="Morrissey R."/>
            <person name="Roberts R.J."/>
            <person name="James K."/>
            <person name="van Breen J."/>
            <person name="Egan M."/>
            <person name="Lambert J."/>
            <person name="van Limpt K."/>
            <person name="Stanton C."/>
            <person name="Knol J."/>
            <person name="O' Connell Motherway M."/>
            <person name="van Sinderen D."/>
        </authorList>
    </citation>
    <scope>NUCLEOTIDE SEQUENCE [LARGE SCALE GENOMIC DNA]</scope>
    <source>
        <strain evidence="3 4">215W447a</strain>
    </source>
</reference>
<organism evidence="3 4">
    <name type="scientific">Bifidobacterium breve</name>
    <dbReference type="NCBI Taxonomy" id="1685"/>
    <lineage>
        <taxon>Bacteria</taxon>
        <taxon>Bacillati</taxon>
        <taxon>Actinomycetota</taxon>
        <taxon>Actinomycetes</taxon>
        <taxon>Bifidobacteriales</taxon>
        <taxon>Bifidobacteriaceae</taxon>
        <taxon>Bifidobacterium</taxon>
    </lineage>
</organism>
<proteinExistence type="predicted"/>
<evidence type="ECO:0000259" key="2">
    <source>
        <dbReference type="Pfam" id="PF02525"/>
    </source>
</evidence>
<dbReference type="Pfam" id="PF02525">
    <property type="entry name" value="Flavodoxin_2"/>
    <property type="match status" value="1"/>
</dbReference>
<dbReference type="SUPFAM" id="SSF52218">
    <property type="entry name" value="Flavoproteins"/>
    <property type="match status" value="1"/>
</dbReference>
<evidence type="ECO:0000313" key="4">
    <source>
        <dbReference type="Proteomes" id="UP000232491"/>
    </source>
</evidence>
<dbReference type="GO" id="GO:0010181">
    <property type="term" value="F:FMN binding"/>
    <property type="evidence" value="ECO:0007669"/>
    <property type="project" value="TreeGrafter"/>
</dbReference>
<dbReference type="Gene3D" id="3.40.50.360">
    <property type="match status" value="1"/>
</dbReference>
<dbReference type="InterPro" id="IPR003680">
    <property type="entry name" value="Flavodoxin_fold"/>
</dbReference>
<gene>
    <name evidence="3" type="ORF">BB215W447A_1784</name>
</gene>
<accession>A0A0M4MNA1</accession>
<dbReference type="EMBL" id="CP021558">
    <property type="protein sequence ID" value="AUE03788.1"/>
    <property type="molecule type" value="Genomic_DNA"/>
</dbReference>
<name>A0A0M4MNA1_BIFBR</name>
<dbReference type="InterPro" id="IPR029039">
    <property type="entry name" value="Flavoprotein-like_sf"/>
</dbReference>
<dbReference type="GO" id="GO:0003955">
    <property type="term" value="F:NAD(P)H dehydrogenase (quinone) activity"/>
    <property type="evidence" value="ECO:0007669"/>
    <property type="project" value="TreeGrafter"/>
</dbReference>
<feature type="domain" description="Flavodoxin-like fold" evidence="2">
    <location>
        <begin position="18"/>
        <end position="187"/>
    </location>
</feature>
<dbReference type="PANTHER" id="PTHR47307:SF1">
    <property type="entry name" value="GLUTATHIONE-REGULATED POTASSIUM-EFFLUX SYSTEM ANCILLARY PROTEIN KEFG"/>
    <property type="match status" value="1"/>
</dbReference>
<keyword evidence="1" id="KW-0560">Oxidoreductase</keyword>
<evidence type="ECO:0000313" key="3">
    <source>
        <dbReference type="EMBL" id="AUE03788.1"/>
    </source>
</evidence>
<dbReference type="PANTHER" id="PTHR47307">
    <property type="entry name" value="GLUTATHIONE-REGULATED POTASSIUM-EFFLUX SYSTEM ANCILLARY PROTEIN KEFG"/>
    <property type="match status" value="1"/>
</dbReference>
<dbReference type="InterPro" id="IPR046980">
    <property type="entry name" value="KefG/KefF"/>
</dbReference>
<evidence type="ECO:0000256" key="1">
    <source>
        <dbReference type="ARBA" id="ARBA00023002"/>
    </source>
</evidence>
<dbReference type="Proteomes" id="UP000232491">
    <property type="component" value="Chromosome"/>
</dbReference>
<dbReference type="AlphaFoldDB" id="A0A0M4MNA1"/>